<name>A0AAV5CLC5_ELECO</name>
<keyword evidence="3" id="KW-1185">Reference proteome</keyword>
<gene>
    <name evidence="2" type="primary">ga15890</name>
    <name evidence="2" type="ORF">PR202_ga15890</name>
</gene>
<proteinExistence type="predicted"/>
<evidence type="ECO:0000313" key="3">
    <source>
        <dbReference type="Proteomes" id="UP001054889"/>
    </source>
</evidence>
<feature type="compositionally biased region" description="Pro residues" evidence="1">
    <location>
        <begin position="63"/>
        <end position="73"/>
    </location>
</feature>
<dbReference type="AlphaFoldDB" id="A0AAV5CLC5"/>
<protein>
    <submittedName>
        <fullName evidence="2">Uncharacterized protein</fullName>
    </submittedName>
</protein>
<evidence type="ECO:0000256" key="1">
    <source>
        <dbReference type="SAM" id="MobiDB-lite"/>
    </source>
</evidence>
<dbReference type="EMBL" id="BQKI01000007">
    <property type="protein sequence ID" value="GJM98845.1"/>
    <property type="molecule type" value="Genomic_DNA"/>
</dbReference>
<dbReference type="Proteomes" id="UP001054889">
    <property type="component" value="Unassembled WGS sequence"/>
</dbReference>
<comment type="caution">
    <text evidence="2">The sequence shown here is derived from an EMBL/GenBank/DDBJ whole genome shotgun (WGS) entry which is preliminary data.</text>
</comment>
<reference evidence="2" key="1">
    <citation type="journal article" date="2018" name="DNA Res.">
        <title>Multiple hybrid de novo genome assembly of finger millet, an orphan allotetraploid crop.</title>
        <authorList>
            <person name="Hatakeyama M."/>
            <person name="Aluri S."/>
            <person name="Balachadran M.T."/>
            <person name="Sivarajan S.R."/>
            <person name="Patrignani A."/>
            <person name="Gruter S."/>
            <person name="Poveda L."/>
            <person name="Shimizu-Inatsugi R."/>
            <person name="Baeten J."/>
            <person name="Francoijs K.J."/>
            <person name="Nataraja K.N."/>
            <person name="Reddy Y.A.N."/>
            <person name="Phadnis S."/>
            <person name="Ravikumar R.L."/>
            <person name="Schlapbach R."/>
            <person name="Sreeman S.M."/>
            <person name="Shimizu K.K."/>
        </authorList>
    </citation>
    <scope>NUCLEOTIDE SEQUENCE</scope>
</reference>
<reference evidence="2" key="2">
    <citation type="submission" date="2021-12" db="EMBL/GenBank/DDBJ databases">
        <title>Resequencing data analysis of finger millet.</title>
        <authorList>
            <person name="Hatakeyama M."/>
            <person name="Aluri S."/>
            <person name="Balachadran M.T."/>
            <person name="Sivarajan S.R."/>
            <person name="Poveda L."/>
            <person name="Shimizu-Inatsugi R."/>
            <person name="Schlapbach R."/>
            <person name="Sreeman S.M."/>
            <person name="Shimizu K.K."/>
        </authorList>
    </citation>
    <scope>NUCLEOTIDE SEQUENCE</scope>
</reference>
<feature type="compositionally biased region" description="Basic and acidic residues" evidence="1">
    <location>
        <begin position="22"/>
        <end position="48"/>
    </location>
</feature>
<evidence type="ECO:0000313" key="2">
    <source>
        <dbReference type="EMBL" id="GJM98845.1"/>
    </source>
</evidence>
<accession>A0AAV5CLC5</accession>
<feature type="region of interest" description="Disordered" evidence="1">
    <location>
        <begin position="15"/>
        <end position="86"/>
    </location>
</feature>
<organism evidence="2 3">
    <name type="scientific">Eleusine coracana subsp. coracana</name>
    <dbReference type="NCBI Taxonomy" id="191504"/>
    <lineage>
        <taxon>Eukaryota</taxon>
        <taxon>Viridiplantae</taxon>
        <taxon>Streptophyta</taxon>
        <taxon>Embryophyta</taxon>
        <taxon>Tracheophyta</taxon>
        <taxon>Spermatophyta</taxon>
        <taxon>Magnoliopsida</taxon>
        <taxon>Liliopsida</taxon>
        <taxon>Poales</taxon>
        <taxon>Poaceae</taxon>
        <taxon>PACMAD clade</taxon>
        <taxon>Chloridoideae</taxon>
        <taxon>Cynodonteae</taxon>
        <taxon>Eleusininae</taxon>
        <taxon>Eleusine</taxon>
    </lineage>
</organism>
<sequence length="275" mass="29284">MGVFEFAVEKARSLAAAAGAADADHSPQHNQKEKAELARIETRRRQEADGCGSTPRACCPASPVEPPTPPRQPPEARSGDRGDVTKCSNPPCRDVRAVCISITDEGEGVNTSCRIVDFRDDIWCPPPPEDESDDVESRIFGSDDEDDGPSCFSADRIAGVDGGALDYQKTSNKLASIGTIIEQACLNHGIPDALGAAEEKHPHNATINQIFDDISSSSTFLPLGGISHGVVPECEVSGFPSDPRYHRNAPCHGELISPGFLIDDLGTTCAETQCE</sequence>